<dbReference type="InterPro" id="IPR007300">
    <property type="entry name" value="CidB/LrgB"/>
</dbReference>
<keyword evidence="2" id="KW-1003">Cell membrane</keyword>
<dbReference type="Pfam" id="PF04172">
    <property type="entry name" value="LrgB"/>
    <property type="match status" value="1"/>
</dbReference>
<dbReference type="PANTHER" id="PTHR30249">
    <property type="entry name" value="PUTATIVE SEROTONIN TRANSPORTER"/>
    <property type="match status" value="1"/>
</dbReference>
<proteinExistence type="predicted"/>
<feature type="transmembrane region" description="Helical" evidence="6">
    <location>
        <begin position="6"/>
        <end position="21"/>
    </location>
</feature>
<evidence type="ECO:0000313" key="7">
    <source>
        <dbReference type="EMBL" id="OZU89323.1"/>
    </source>
</evidence>
<comment type="subcellular location">
    <subcellularLocation>
        <location evidence="1">Cell membrane</location>
        <topology evidence="1">Multi-pass membrane protein</topology>
    </subcellularLocation>
</comment>
<keyword evidence="3 6" id="KW-0812">Transmembrane</keyword>
<evidence type="ECO:0000256" key="5">
    <source>
        <dbReference type="ARBA" id="ARBA00023136"/>
    </source>
</evidence>
<name>A0A265NBE5_9BACI</name>
<keyword evidence="4 6" id="KW-1133">Transmembrane helix</keyword>
<sequence length="229" mass="23950">MNNLLIGLIIVGATYVIYLAAKNIHKKVAISFTAPVITSTIIIVAILLSFEISYETYMIGGKWINELLGPAVVALAYPLYRERDVLKRLTVPILIGTTVGAVVGISTGILLARFAGFEDLLIYSLTPKSVTTPVAMAIAETIGGVTSLAAVFVMIAGIGGVLFSSLVYKIFRIDHRIGRGVGIGSASHAIGTSKALESSMVEGSISTIAMVVSAVVVSVITPGLIAVLM</sequence>
<feature type="transmembrane region" description="Helical" evidence="6">
    <location>
        <begin position="135"/>
        <end position="168"/>
    </location>
</feature>
<reference evidence="7 8" key="1">
    <citation type="submission" date="2017-08" db="EMBL/GenBank/DDBJ databases">
        <title>Virgibacillus indicus sp. nov. and Virgibacillus profoundi sp. nov, two moderately halophilic bacteria isolated from marine sediment by using the Microfluidic Streak Plate.</title>
        <authorList>
            <person name="Xu B."/>
            <person name="Hu B."/>
            <person name="Wang J."/>
            <person name="Zhu Y."/>
            <person name="Huang L."/>
            <person name="Du W."/>
            <person name="Huang Y."/>
        </authorList>
    </citation>
    <scope>NUCLEOTIDE SEQUENCE [LARGE SCALE GENOMIC DNA]</scope>
    <source>
        <strain evidence="7 8">IO3-P2-C2</strain>
    </source>
</reference>
<dbReference type="OrthoDB" id="9811701at2"/>
<feature type="transmembrane region" description="Helical" evidence="6">
    <location>
        <begin position="28"/>
        <end position="50"/>
    </location>
</feature>
<evidence type="ECO:0000256" key="3">
    <source>
        <dbReference type="ARBA" id="ARBA00022692"/>
    </source>
</evidence>
<dbReference type="PANTHER" id="PTHR30249:SF17">
    <property type="entry name" value="HOLIN-LIKE PROTEIN CIDB"/>
    <property type="match status" value="1"/>
</dbReference>
<keyword evidence="8" id="KW-1185">Reference proteome</keyword>
<organism evidence="7 8">
    <name type="scientific">Virgibacillus indicus</name>
    <dbReference type="NCBI Taxonomy" id="2024554"/>
    <lineage>
        <taxon>Bacteria</taxon>
        <taxon>Bacillati</taxon>
        <taxon>Bacillota</taxon>
        <taxon>Bacilli</taxon>
        <taxon>Bacillales</taxon>
        <taxon>Bacillaceae</taxon>
        <taxon>Virgibacillus</taxon>
    </lineage>
</organism>
<feature type="transmembrane region" description="Helical" evidence="6">
    <location>
        <begin position="92"/>
        <end position="115"/>
    </location>
</feature>
<dbReference type="Proteomes" id="UP000216498">
    <property type="component" value="Unassembled WGS sequence"/>
</dbReference>
<evidence type="ECO:0008006" key="9">
    <source>
        <dbReference type="Google" id="ProtNLM"/>
    </source>
</evidence>
<protein>
    <recommendedName>
        <fullName evidence="9">CidB/LrgB family autolysis modulator</fullName>
    </recommendedName>
</protein>
<accession>A0A265NBE5</accession>
<feature type="transmembrane region" description="Helical" evidence="6">
    <location>
        <begin position="208"/>
        <end position="228"/>
    </location>
</feature>
<dbReference type="GO" id="GO:0005886">
    <property type="term" value="C:plasma membrane"/>
    <property type="evidence" value="ECO:0007669"/>
    <property type="project" value="UniProtKB-SubCell"/>
</dbReference>
<evidence type="ECO:0000256" key="2">
    <source>
        <dbReference type="ARBA" id="ARBA00022475"/>
    </source>
</evidence>
<dbReference type="AlphaFoldDB" id="A0A265NBE5"/>
<evidence type="ECO:0000256" key="4">
    <source>
        <dbReference type="ARBA" id="ARBA00022989"/>
    </source>
</evidence>
<evidence type="ECO:0000256" key="1">
    <source>
        <dbReference type="ARBA" id="ARBA00004651"/>
    </source>
</evidence>
<evidence type="ECO:0000256" key="6">
    <source>
        <dbReference type="SAM" id="Phobius"/>
    </source>
</evidence>
<evidence type="ECO:0000313" key="8">
    <source>
        <dbReference type="Proteomes" id="UP000216498"/>
    </source>
</evidence>
<gene>
    <name evidence="7" type="ORF">CIL03_06280</name>
</gene>
<dbReference type="EMBL" id="NPMS01000002">
    <property type="protein sequence ID" value="OZU89323.1"/>
    <property type="molecule type" value="Genomic_DNA"/>
</dbReference>
<keyword evidence="5 6" id="KW-0472">Membrane</keyword>
<comment type="caution">
    <text evidence="7">The sequence shown here is derived from an EMBL/GenBank/DDBJ whole genome shotgun (WGS) entry which is preliminary data.</text>
</comment>
<feature type="transmembrane region" description="Helical" evidence="6">
    <location>
        <begin position="62"/>
        <end position="80"/>
    </location>
</feature>
<dbReference type="RefSeq" id="WP_094884737.1">
    <property type="nucleotide sequence ID" value="NZ_NPMS01000002.1"/>
</dbReference>